<name>A0A917ZC35_9ACTN</name>
<dbReference type="PANTHER" id="PTHR12993:SF29">
    <property type="entry name" value="BLR3841 PROTEIN"/>
    <property type="match status" value="1"/>
</dbReference>
<dbReference type="EMBL" id="BMNH01000030">
    <property type="protein sequence ID" value="GGO80086.1"/>
    <property type="molecule type" value="Genomic_DNA"/>
</dbReference>
<dbReference type="Proteomes" id="UP000646523">
    <property type="component" value="Unassembled WGS sequence"/>
</dbReference>
<dbReference type="AlphaFoldDB" id="A0A917ZC35"/>
<reference evidence="2" key="1">
    <citation type="journal article" date="2014" name="Int. J. Syst. Evol. Microbiol.">
        <title>Complete genome sequence of Corynebacterium casei LMG S-19264T (=DSM 44701T), isolated from a smear-ripened cheese.</title>
        <authorList>
            <consortium name="US DOE Joint Genome Institute (JGI-PGF)"/>
            <person name="Walter F."/>
            <person name="Albersmeier A."/>
            <person name="Kalinowski J."/>
            <person name="Ruckert C."/>
        </authorList>
    </citation>
    <scope>NUCLEOTIDE SEQUENCE</scope>
    <source>
        <strain evidence="2">CGMCC 4.7368</strain>
    </source>
</reference>
<evidence type="ECO:0008006" key="4">
    <source>
        <dbReference type="Google" id="ProtNLM"/>
    </source>
</evidence>
<evidence type="ECO:0000256" key="1">
    <source>
        <dbReference type="ARBA" id="ARBA00022833"/>
    </source>
</evidence>
<dbReference type="GO" id="GO:0016137">
    <property type="term" value="P:glycoside metabolic process"/>
    <property type="evidence" value="ECO:0007669"/>
    <property type="project" value="UniProtKB-ARBA"/>
</dbReference>
<dbReference type="RefSeq" id="WP_189128114.1">
    <property type="nucleotide sequence ID" value="NZ_BMNH01000030.1"/>
</dbReference>
<dbReference type="Pfam" id="PF02585">
    <property type="entry name" value="PIG-L"/>
    <property type="match status" value="1"/>
</dbReference>
<proteinExistence type="predicted"/>
<organism evidence="2 3">
    <name type="scientific">Nonomuraea cavernae</name>
    <dbReference type="NCBI Taxonomy" id="2045107"/>
    <lineage>
        <taxon>Bacteria</taxon>
        <taxon>Bacillati</taxon>
        <taxon>Actinomycetota</taxon>
        <taxon>Actinomycetes</taxon>
        <taxon>Streptosporangiales</taxon>
        <taxon>Streptosporangiaceae</taxon>
        <taxon>Nonomuraea</taxon>
    </lineage>
</organism>
<dbReference type="InterPro" id="IPR024078">
    <property type="entry name" value="LmbE-like_dom_sf"/>
</dbReference>
<comment type="caution">
    <text evidence="2">The sequence shown here is derived from an EMBL/GenBank/DDBJ whole genome shotgun (WGS) entry which is preliminary data.</text>
</comment>
<evidence type="ECO:0000313" key="3">
    <source>
        <dbReference type="Proteomes" id="UP000646523"/>
    </source>
</evidence>
<dbReference type="GO" id="GO:0016811">
    <property type="term" value="F:hydrolase activity, acting on carbon-nitrogen (but not peptide) bonds, in linear amides"/>
    <property type="evidence" value="ECO:0007669"/>
    <property type="project" value="TreeGrafter"/>
</dbReference>
<sequence>MPTKGPLLVITAHPGDFVWRAGGAIALATQSGQRAVIACLSFGERGESAGLWRKGHTLDEVKAVRREEGEKAAAALGAEVVFFDAGDYPLVETPELTRSLVDLYRSLQPTVVLTHAPSDPYNIDHPVAGEIARRTRILAQAAGVPGDGEVIGAPPVFCFEPHQPEVCDFKPDVLLDITPVWERKLAAMRSLGAQGHLVEYYTDLGRRRGVQAKRNSGPNLGLPVDTFAEAYQRVYPQVTSELA</sequence>
<dbReference type="InterPro" id="IPR003737">
    <property type="entry name" value="GlcNAc_PI_deacetylase-related"/>
</dbReference>
<reference evidence="2" key="2">
    <citation type="submission" date="2020-09" db="EMBL/GenBank/DDBJ databases">
        <authorList>
            <person name="Sun Q."/>
            <person name="Zhou Y."/>
        </authorList>
    </citation>
    <scope>NUCLEOTIDE SEQUENCE</scope>
    <source>
        <strain evidence="2">CGMCC 4.7368</strain>
    </source>
</reference>
<keyword evidence="1" id="KW-0862">Zinc</keyword>
<dbReference type="Gene3D" id="3.40.50.10320">
    <property type="entry name" value="LmbE-like"/>
    <property type="match status" value="1"/>
</dbReference>
<dbReference type="SUPFAM" id="SSF102588">
    <property type="entry name" value="LmbE-like"/>
    <property type="match status" value="1"/>
</dbReference>
<dbReference type="PANTHER" id="PTHR12993">
    <property type="entry name" value="N-ACETYLGLUCOSAMINYL-PHOSPHATIDYLINOSITOL DE-N-ACETYLASE-RELATED"/>
    <property type="match status" value="1"/>
</dbReference>
<gene>
    <name evidence="2" type="ORF">GCM10012289_65910</name>
</gene>
<accession>A0A917ZC35</accession>
<evidence type="ECO:0000313" key="2">
    <source>
        <dbReference type="EMBL" id="GGO80086.1"/>
    </source>
</evidence>
<keyword evidence="3" id="KW-1185">Reference proteome</keyword>
<protein>
    <recommendedName>
        <fullName evidence="4">PIG-L domain-containing protein</fullName>
    </recommendedName>
</protein>